<keyword evidence="3" id="KW-0614">Plasmid</keyword>
<reference evidence="3 4" key="1">
    <citation type="journal article" date="2010" name="Genome Biol. Evol.">
        <title>The sequence of a 1.8-mb bacterial linear plasmid reveals a rich evolutionary reservoir of secondary metabolic pathways.</title>
        <authorList>
            <person name="Medema M.H."/>
            <person name="Trefzer A."/>
            <person name="Kovalchuk A."/>
            <person name="van den Berg M."/>
            <person name="Mueller U."/>
            <person name="Heijne W."/>
            <person name="Wu L."/>
            <person name="Alam M.T."/>
            <person name="Ronning C.M."/>
            <person name="Nierman W.C."/>
            <person name="Bovenberg R.A.L."/>
            <person name="Breitling R."/>
            <person name="Takano E."/>
        </authorList>
    </citation>
    <scope>NUCLEOTIDE SEQUENCE [LARGE SCALE GENOMIC DNA]</scope>
    <source>
        <strain evidence="4">ATCC 27064 / DSM 738 / JCM 4710 / NBRC 13307 / NCIMB 12785 / NRRL 3585 / VKM Ac-602</strain>
        <plasmid evidence="3">pSCL4</plasmid>
    </source>
</reference>
<evidence type="ECO:0000313" key="3">
    <source>
        <dbReference type="EMBL" id="EFG04319.2"/>
    </source>
</evidence>
<dbReference type="AlphaFoldDB" id="D5SK76"/>
<dbReference type="Proteomes" id="UP000002357">
    <property type="component" value="Plasmid pSCL4"/>
</dbReference>
<sequence>MDRHSPLRQRWSPRARRGVGESSTTRGSGVMRAKSSLLTPVLAIALGGTVLVGTVLVGAAEAAPAKYTHAQAAAQLRQAGIGWSSTGNCSDWNNRRCTSFTNINKTTIAGVVAFKGASRCTVVVTGGTEVGHASGRYSHRNGYKVDVSTRYRCVTRYITRNFERAGTRPDGAPLYKSRAGNVYANEGNHWDITYYNGRV</sequence>
<geneLocation type="plasmid" evidence="3 4">
    <name>pSCL4</name>
</geneLocation>
<dbReference type="eggNOG" id="COG3409">
    <property type="taxonomic scope" value="Bacteria"/>
</dbReference>
<gene>
    <name evidence="3" type="ORF">SCLAV_p0833</name>
</gene>
<evidence type="ECO:0000313" key="4">
    <source>
        <dbReference type="Proteomes" id="UP000002357"/>
    </source>
</evidence>
<keyword evidence="4" id="KW-1185">Reference proteome</keyword>
<feature type="region of interest" description="Disordered" evidence="1">
    <location>
        <begin position="1"/>
        <end position="29"/>
    </location>
</feature>
<evidence type="ECO:0000256" key="2">
    <source>
        <dbReference type="SAM" id="Phobius"/>
    </source>
</evidence>
<proteinExistence type="predicted"/>
<dbReference type="EMBL" id="CM000914">
    <property type="protein sequence ID" value="EFG04319.2"/>
    <property type="molecule type" value="Genomic_DNA"/>
</dbReference>
<accession>D5SK76</accession>
<keyword evidence="2" id="KW-0812">Transmembrane</keyword>
<keyword evidence="2" id="KW-0472">Membrane</keyword>
<name>D5SK76_STRCL</name>
<feature type="transmembrane region" description="Helical" evidence="2">
    <location>
        <begin position="37"/>
        <end position="60"/>
    </location>
</feature>
<protein>
    <recommendedName>
        <fullName evidence="5">Peptidoglycan-binding domain 1 protein</fullName>
    </recommendedName>
</protein>
<evidence type="ECO:0008006" key="5">
    <source>
        <dbReference type="Google" id="ProtNLM"/>
    </source>
</evidence>
<evidence type="ECO:0000256" key="1">
    <source>
        <dbReference type="SAM" id="MobiDB-lite"/>
    </source>
</evidence>
<organism evidence="3 4">
    <name type="scientific">Streptomyces clavuligerus</name>
    <dbReference type="NCBI Taxonomy" id="1901"/>
    <lineage>
        <taxon>Bacteria</taxon>
        <taxon>Bacillati</taxon>
        <taxon>Actinomycetota</taxon>
        <taxon>Actinomycetes</taxon>
        <taxon>Kitasatosporales</taxon>
        <taxon>Streptomycetaceae</taxon>
        <taxon>Streptomyces</taxon>
    </lineage>
</organism>
<keyword evidence="2" id="KW-1133">Transmembrane helix</keyword>